<dbReference type="GO" id="GO:0003677">
    <property type="term" value="F:DNA binding"/>
    <property type="evidence" value="ECO:0007669"/>
    <property type="project" value="UniProtKB-KW"/>
</dbReference>
<proteinExistence type="inferred from homology"/>
<reference key="1">
    <citation type="submission" date="2010-11" db="EMBL/GenBank/DDBJ databases">
        <title>The complete genome of plasmid of Calditerrivibrio nitroreducens DSM 19672.</title>
        <authorList>
            <consortium name="US DOE Joint Genome Institute (JGI-PGF)"/>
            <person name="Lucas S."/>
            <person name="Copeland A."/>
            <person name="Lapidus A."/>
            <person name="Bruce D."/>
            <person name="Goodwin L."/>
            <person name="Pitluck S."/>
            <person name="Kyrpides N."/>
            <person name="Mavromatis K."/>
            <person name="Ivanova N."/>
            <person name="Mikhailova N."/>
            <person name="Zeytun A."/>
            <person name="Brettin T."/>
            <person name="Detter J.C."/>
            <person name="Tapia R."/>
            <person name="Han C."/>
            <person name="Land M."/>
            <person name="Hauser L."/>
            <person name="Markowitz V."/>
            <person name="Cheng J.-F."/>
            <person name="Hugenholtz P."/>
            <person name="Woyke T."/>
            <person name="Wu D."/>
            <person name="Spring S."/>
            <person name="Schroeder M."/>
            <person name="Brambilla E."/>
            <person name="Klenk H.-P."/>
            <person name="Eisen J.A."/>
        </authorList>
    </citation>
    <scope>NUCLEOTIDE SEQUENCE</scope>
    <source>
        <strain>DSM 19672</strain>
    </source>
</reference>
<dbReference type="KEGG" id="cni:Calni_2077"/>
<dbReference type="GO" id="GO:0046872">
    <property type="term" value="F:metal ion binding"/>
    <property type="evidence" value="ECO:0007669"/>
    <property type="project" value="UniProtKB-KW"/>
</dbReference>
<keyword evidence="2" id="KW-0815">Transposition</keyword>
<dbReference type="InterPro" id="IPR010095">
    <property type="entry name" value="Cas12f1-like_TNB"/>
</dbReference>
<evidence type="ECO:0000259" key="8">
    <source>
        <dbReference type="Pfam" id="PF07282"/>
    </source>
</evidence>
<dbReference type="Pfam" id="PF07282">
    <property type="entry name" value="Cas12f1-like_TNB"/>
    <property type="match status" value="1"/>
</dbReference>
<dbReference type="HOGENOM" id="CLU_032903_0_0_0"/>
<feature type="domain" description="Probable transposase IS891/IS1136/IS1341" evidence="7">
    <location>
        <begin position="166"/>
        <end position="282"/>
    </location>
</feature>
<evidence type="ECO:0000256" key="4">
    <source>
        <dbReference type="ARBA" id="ARBA00022833"/>
    </source>
</evidence>
<keyword evidence="6" id="KW-0233">DNA recombination</keyword>
<sequence length="401" mass="47826">MVLKAYKYRLYPTKEQAELIERHFGCCRFVWNYFLSLRKETWDKEKKHLSFYEIKKLLPELKKQNPWLKEVNSQSLQEVVIELERSYQRFFKGICNFPLFKKKKKSQSFSIPQHFRIESDRVYLPKFKTGIKFKKHREFTGLPKRLYITRTPSGKYFLLVVCETEINVLPENKYIAGVDLGIKNFVTIARVNKDNTLIKTEKVPHPKTLQKYEKRIKRLQRQLSRKQKGSKNRQKARIKLAKIWEKAKNVKYDYLHKLSSRLINENQVICLEDLNIKGMIKNRKLSKNIWDSAWYEFIRQLRYKAMWYGRKIATIPLFYPSSKTCSNCGWIFSDMDLSVREWECPCCGAKHDRDINASINVVKVGMEQPEFMPVEETTRVFSMRRQVVPVKQEAMHGISIP</sequence>
<dbReference type="eggNOG" id="COG0675">
    <property type="taxonomic scope" value="Bacteria"/>
</dbReference>
<evidence type="ECO:0000256" key="2">
    <source>
        <dbReference type="ARBA" id="ARBA00022578"/>
    </source>
</evidence>
<evidence type="ECO:0000256" key="3">
    <source>
        <dbReference type="ARBA" id="ARBA00022723"/>
    </source>
</evidence>
<dbReference type="InterPro" id="IPR021027">
    <property type="entry name" value="Transposase_put_HTH"/>
</dbReference>
<dbReference type="GO" id="GO:0032196">
    <property type="term" value="P:transposition"/>
    <property type="evidence" value="ECO:0007669"/>
    <property type="project" value="UniProtKB-KW"/>
</dbReference>
<dbReference type="Pfam" id="PF12323">
    <property type="entry name" value="HTH_OrfB_IS605"/>
    <property type="match status" value="1"/>
</dbReference>
<keyword evidence="10" id="KW-0614">Plasmid</keyword>
<comment type="similarity">
    <text evidence="1">In the C-terminal section; belongs to the transposase 35 family.</text>
</comment>
<evidence type="ECO:0000313" key="11">
    <source>
        <dbReference type="Proteomes" id="UP000007039"/>
    </source>
</evidence>
<keyword evidence="4" id="KW-0862">Zinc</keyword>
<dbReference type="NCBIfam" id="TIGR01766">
    <property type="entry name" value="IS200/IS605 family accessory protein TnpB-like domain"/>
    <property type="match status" value="1"/>
</dbReference>
<protein>
    <submittedName>
        <fullName evidence="10">Transposase, IS605 OrfB family</fullName>
    </submittedName>
</protein>
<name>E4TK97_CALNY</name>
<gene>
    <name evidence="10" type="ordered locus">Calni_2077</name>
</gene>
<feature type="domain" description="Cas12f1-like TNB" evidence="8">
    <location>
        <begin position="294"/>
        <end position="361"/>
    </location>
</feature>
<evidence type="ECO:0000256" key="1">
    <source>
        <dbReference type="ARBA" id="ARBA00008761"/>
    </source>
</evidence>
<organism evidence="10 11">
    <name type="scientific">Calditerrivibrio nitroreducens (strain DSM 19672 / NBRC 101217 / Yu37-1)</name>
    <dbReference type="NCBI Taxonomy" id="768670"/>
    <lineage>
        <taxon>Bacteria</taxon>
        <taxon>Pseudomonadati</taxon>
        <taxon>Deferribacterota</taxon>
        <taxon>Deferribacteres</taxon>
        <taxon>Deferribacterales</taxon>
        <taxon>Calditerrivibrionaceae</taxon>
    </lineage>
</organism>
<evidence type="ECO:0000256" key="6">
    <source>
        <dbReference type="ARBA" id="ARBA00023172"/>
    </source>
</evidence>
<dbReference type="EMBL" id="CP002348">
    <property type="protein sequence ID" value="ADR19969.1"/>
    <property type="molecule type" value="Genomic_DNA"/>
</dbReference>
<dbReference type="GO" id="GO:0006310">
    <property type="term" value="P:DNA recombination"/>
    <property type="evidence" value="ECO:0007669"/>
    <property type="project" value="UniProtKB-KW"/>
</dbReference>
<keyword evidence="11" id="KW-1185">Reference proteome</keyword>
<evidence type="ECO:0000313" key="10">
    <source>
        <dbReference type="EMBL" id="ADR19969.1"/>
    </source>
</evidence>
<reference evidence="10 11" key="2">
    <citation type="journal article" date="2011" name="Stand. Genomic Sci.">
        <title>Complete genome sequence of Calditerrivibrio nitroreducens type strain (Yu37-1).</title>
        <authorList>
            <person name="Pitluck S."/>
            <person name="Sikorski J."/>
            <person name="Zeytun A."/>
            <person name="Lapidus A."/>
            <person name="Nolan M."/>
            <person name="Lucas S."/>
            <person name="Hammon N."/>
            <person name="Deshpande S."/>
            <person name="Cheng J.F."/>
            <person name="Tapia R."/>
            <person name="Han C."/>
            <person name="Goodwin L."/>
            <person name="Liolios K."/>
            <person name="Pagani I."/>
            <person name="Ivanova N."/>
            <person name="Mavromatis K."/>
            <person name="Pati A."/>
            <person name="Chen A."/>
            <person name="Palaniappan K."/>
            <person name="Hauser L."/>
            <person name="Chang Y.J."/>
            <person name="Jeffries C.D."/>
            <person name="Detter J.C."/>
            <person name="Brambilla E."/>
            <person name="Djao O.D."/>
            <person name="Rohde M."/>
            <person name="Spring S."/>
            <person name="Goker M."/>
            <person name="Woyke T."/>
            <person name="Bristow J."/>
            <person name="Eisen J.A."/>
            <person name="Markowitz V."/>
            <person name="Hugenholtz P."/>
            <person name="Kyrpides N.C."/>
            <person name="Klenk H.P."/>
            <person name="Land M."/>
        </authorList>
    </citation>
    <scope>NUCLEOTIDE SEQUENCE [LARGE SCALE GENOMIC DNA]</scope>
    <source>
        <strain evidence="11">DSM 19672 / NBRC 101217 / Yu37-1</strain>
        <plasmid evidence="11">Plasmid pCALNI01</plasmid>
    </source>
</reference>
<evidence type="ECO:0000259" key="7">
    <source>
        <dbReference type="Pfam" id="PF01385"/>
    </source>
</evidence>
<dbReference type="Pfam" id="PF01385">
    <property type="entry name" value="OrfB_IS605"/>
    <property type="match status" value="1"/>
</dbReference>
<evidence type="ECO:0000259" key="9">
    <source>
        <dbReference type="Pfam" id="PF12323"/>
    </source>
</evidence>
<dbReference type="NCBIfam" id="NF040570">
    <property type="entry name" value="guided_TnpB"/>
    <property type="match status" value="1"/>
</dbReference>
<evidence type="ECO:0000256" key="5">
    <source>
        <dbReference type="ARBA" id="ARBA00023125"/>
    </source>
</evidence>
<accession>E4TK97</accession>
<feature type="domain" description="Transposase putative helix-turn-helix" evidence="9">
    <location>
        <begin position="1"/>
        <end position="47"/>
    </location>
</feature>
<dbReference type="InterPro" id="IPR001959">
    <property type="entry name" value="Transposase"/>
</dbReference>
<dbReference type="Proteomes" id="UP000007039">
    <property type="component" value="Plasmid pCALNI01"/>
</dbReference>
<keyword evidence="5" id="KW-0238">DNA-binding</keyword>
<dbReference type="AlphaFoldDB" id="E4TK97"/>
<keyword evidence="3" id="KW-0479">Metal-binding</keyword>
<dbReference type="RefSeq" id="WP_013447270.1">
    <property type="nucleotide sequence ID" value="NC_014749.1"/>
</dbReference>
<geneLocation type="plasmid" evidence="10 11">
    <name>pCALNI01</name>
</geneLocation>